<evidence type="ECO:0000256" key="1">
    <source>
        <dbReference type="ARBA" id="ARBA00006964"/>
    </source>
</evidence>
<dbReference type="OrthoDB" id="9792792at2"/>
<evidence type="ECO:0000256" key="2">
    <source>
        <dbReference type="ARBA" id="ARBA00011643"/>
    </source>
</evidence>
<dbReference type="PIRSF" id="PIRSF037489">
    <property type="entry name" value="UCP037489_NIF3_YqfO"/>
    <property type="match status" value="1"/>
</dbReference>
<feature type="binding site" evidence="6">
    <location>
        <position position="327"/>
    </location>
    <ligand>
        <name>a divalent metal cation</name>
        <dbReference type="ChEBI" id="CHEBI:60240"/>
        <label>1</label>
    </ligand>
</feature>
<evidence type="ECO:0000313" key="7">
    <source>
        <dbReference type="EMBL" id="OQP67762.1"/>
    </source>
</evidence>
<dbReference type="AlphaFoldDB" id="A0A1V9GB33"/>
<keyword evidence="4 5" id="KW-0479">Metal-binding</keyword>
<dbReference type="STRING" id="550983.A4R26_11960"/>
<sequence>MKIADIIALLESIAPPSLQESYDNAGLLTGNAGWACTGALCTLDATEEIVNEAIQLGCNLVVAHHPIIFGGLKKITGRNYVEKTIITAIKNDIAIYAIHTNLDNVIAGVNGMMADKLGLVNRKILSPKEATLKKLFTFVPVEQAEQVRTALFEAGAGHIGNYNECSFGVEGTGTFKGEEGTNPFVGRPGERHYEQELKIEVIFPGYLQAALIRALRTAHPYEEVAYDIVDVANTHPGIGAGLVGELPHAVAETAFLKQLKQAFGCQVIRHTALRGKPVRKIALCGGAGSFLVSKALGAGADIYITGDMKYHEFFDANGRLIIADIGHFESEQFTIDLLAGILQEKFPTFAVLKTALKTNPVHYFVD</sequence>
<name>A0A1V9GB33_9BACT</name>
<dbReference type="EMBL" id="LWBP01000013">
    <property type="protein sequence ID" value="OQP67762.1"/>
    <property type="molecule type" value="Genomic_DNA"/>
</dbReference>
<dbReference type="Proteomes" id="UP000192276">
    <property type="component" value="Unassembled WGS sequence"/>
</dbReference>
<evidence type="ECO:0000313" key="8">
    <source>
        <dbReference type="Proteomes" id="UP000192276"/>
    </source>
</evidence>
<dbReference type="NCBIfam" id="TIGR00486">
    <property type="entry name" value="YbgI_SA1388"/>
    <property type="match status" value="1"/>
</dbReference>
<evidence type="ECO:0000256" key="5">
    <source>
        <dbReference type="PIRNR" id="PIRNR037489"/>
    </source>
</evidence>
<proteinExistence type="inferred from homology"/>
<comment type="caution">
    <text evidence="7">The sequence shown here is derived from an EMBL/GenBank/DDBJ whole genome shotgun (WGS) entry which is preliminary data.</text>
</comment>
<accession>A0A1V9GB33</accession>
<protein>
    <recommendedName>
        <fullName evidence="3 5">GTP cyclohydrolase 1 type 2 homolog</fullName>
    </recommendedName>
</protein>
<evidence type="ECO:0000256" key="4">
    <source>
        <dbReference type="ARBA" id="ARBA00022723"/>
    </source>
</evidence>
<keyword evidence="8" id="KW-1185">Reference proteome</keyword>
<feature type="binding site" evidence="6">
    <location>
        <position position="65"/>
    </location>
    <ligand>
        <name>a divalent metal cation</name>
        <dbReference type="ChEBI" id="CHEBI:60240"/>
        <label>1</label>
    </ligand>
</feature>
<evidence type="ECO:0000256" key="6">
    <source>
        <dbReference type="PIRSR" id="PIRSR602678-1"/>
    </source>
</evidence>
<comment type="subunit">
    <text evidence="2">Homohexamer.</text>
</comment>
<dbReference type="SUPFAM" id="SSF102705">
    <property type="entry name" value="NIF3 (NGG1p interacting factor 3)-like"/>
    <property type="match status" value="1"/>
</dbReference>
<dbReference type="PANTHER" id="PTHR13799:SF14">
    <property type="entry name" value="GTP CYCLOHYDROLASE 1 TYPE 2 HOMOLOG"/>
    <property type="match status" value="1"/>
</dbReference>
<dbReference type="RefSeq" id="WP_081161209.1">
    <property type="nucleotide sequence ID" value="NZ_LWBP01000013.1"/>
</dbReference>
<organism evidence="7 8">
    <name type="scientific">Niastella populi</name>
    <dbReference type="NCBI Taxonomy" id="550983"/>
    <lineage>
        <taxon>Bacteria</taxon>
        <taxon>Pseudomonadati</taxon>
        <taxon>Bacteroidota</taxon>
        <taxon>Chitinophagia</taxon>
        <taxon>Chitinophagales</taxon>
        <taxon>Chitinophagaceae</taxon>
        <taxon>Niastella</taxon>
    </lineage>
</organism>
<feature type="binding site" evidence="6">
    <location>
        <position position="64"/>
    </location>
    <ligand>
        <name>a divalent metal cation</name>
        <dbReference type="ChEBI" id="CHEBI:60240"/>
        <label>2</label>
    </ligand>
</feature>
<dbReference type="InterPro" id="IPR017221">
    <property type="entry name" value="DUF34/NIF3_bac"/>
</dbReference>
<dbReference type="InterPro" id="IPR015867">
    <property type="entry name" value="N-reg_PII/ATP_PRibTrfase_C"/>
</dbReference>
<dbReference type="InterPro" id="IPR036069">
    <property type="entry name" value="DUF34/NIF3_sf"/>
</dbReference>
<feature type="binding site" evidence="6">
    <location>
        <position position="331"/>
    </location>
    <ligand>
        <name>a divalent metal cation</name>
        <dbReference type="ChEBI" id="CHEBI:60240"/>
        <label>1</label>
    </ligand>
</feature>
<dbReference type="FunFam" id="3.40.1390.30:FF:000001">
    <property type="entry name" value="GTP cyclohydrolase 1 type 2"/>
    <property type="match status" value="1"/>
</dbReference>
<dbReference type="GO" id="GO:0046872">
    <property type="term" value="F:metal ion binding"/>
    <property type="evidence" value="ECO:0007669"/>
    <property type="project" value="UniProtKB-UniRule"/>
</dbReference>
<gene>
    <name evidence="7" type="ORF">A4R26_11960</name>
</gene>
<dbReference type="Pfam" id="PF01784">
    <property type="entry name" value="DUF34_NIF3"/>
    <property type="match status" value="1"/>
</dbReference>
<dbReference type="FunFam" id="3.30.70.120:FF:000006">
    <property type="entry name" value="GTP cyclohydrolase 1 type 2 homolog"/>
    <property type="match status" value="1"/>
</dbReference>
<dbReference type="InterPro" id="IPR002678">
    <property type="entry name" value="DUF34/NIF3"/>
</dbReference>
<dbReference type="Gene3D" id="3.30.70.120">
    <property type="match status" value="1"/>
</dbReference>
<evidence type="ECO:0000256" key="3">
    <source>
        <dbReference type="ARBA" id="ARBA00022112"/>
    </source>
</evidence>
<dbReference type="GO" id="GO:0005737">
    <property type="term" value="C:cytoplasm"/>
    <property type="evidence" value="ECO:0007669"/>
    <property type="project" value="TreeGrafter"/>
</dbReference>
<dbReference type="PANTHER" id="PTHR13799">
    <property type="entry name" value="NGG1 INTERACTING FACTOR 3"/>
    <property type="match status" value="1"/>
</dbReference>
<dbReference type="Gene3D" id="3.40.1390.30">
    <property type="entry name" value="NIF3 (NGG1p interacting factor 3)-like"/>
    <property type="match status" value="1"/>
</dbReference>
<reference evidence="8" key="1">
    <citation type="submission" date="2016-04" db="EMBL/GenBank/DDBJ databases">
        <authorList>
            <person name="Chen L."/>
            <person name="Zhuang W."/>
            <person name="Wang G."/>
        </authorList>
    </citation>
    <scope>NUCLEOTIDE SEQUENCE [LARGE SCALE GENOMIC DNA]</scope>
    <source>
        <strain evidence="8">208</strain>
    </source>
</reference>
<feature type="binding site" evidence="6">
    <location>
        <position position="103"/>
    </location>
    <ligand>
        <name>a divalent metal cation</name>
        <dbReference type="ChEBI" id="CHEBI:60240"/>
        <label>1</label>
    </ligand>
</feature>
<comment type="similarity">
    <text evidence="1 5">Belongs to the GTP cyclohydrolase I type 2/NIF3 family.</text>
</comment>